<dbReference type="AlphaFoldDB" id="A0A4R7CS33"/>
<keyword evidence="6 8" id="KW-0472">Membrane</keyword>
<comment type="caution">
    <text evidence="12">The sequence shown here is derived from an EMBL/GenBank/DDBJ whole genome shotgun (WGS) entry which is preliminary data.</text>
</comment>
<dbReference type="Gene3D" id="2.170.130.10">
    <property type="entry name" value="TonB-dependent receptor, plug domain"/>
    <property type="match status" value="1"/>
</dbReference>
<evidence type="ECO:0000259" key="10">
    <source>
        <dbReference type="Pfam" id="PF00593"/>
    </source>
</evidence>
<dbReference type="InterPro" id="IPR036942">
    <property type="entry name" value="Beta-barrel_TonB_sf"/>
</dbReference>
<evidence type="ECO:0000256" key="8">
    <source>
        <dbReference type="PROSITE-ProRule" id="PRU01360"/>
    </source>
</evidence>
<dbReference type="Proteomes" id="UP000294752">
    <property type="component" value="Unassembled WGS sequence"/>
</dbReference>
<dbReference type="InterPro" id="IPR000531">
    <property type="entry name" value="Beta-barrel_TonB"/>
</dbReference>
<evidence type="ECO:0000256" key="9">
    <source>
        <dbReference type="RuleBase" id="RU003357"/>
    </source>
</evidence>
<evidence type="ECO:0000256" key="3">
    <source>
        <dbReference type="ARBA" id="ARBA00022452"/>
    </source>
</evidence>
<keyword evidence="13" id="KW-1185">Reference proteome</keyword>
<dbReference type="InterPro" id="IPR037066">
    <property type="entry name" value="Plug_dom_sf"/>
</dbReference>
<dbReference type="GO" id="GO:0009279">
    <property type="term" value="C:cell outer membrane"/>
    <property type="evidence" value="ECO:0007669"/>
    <property type="project" value="UniProtKB-SubCell"/>
</dbReference>
<comment type="similarity">
    <text evidence="8 9">Belongs to the TonB-dependent receptor family.</text>
</comment>
<protein>
    <submittedName>
        <fullName evidence="12">TonB-linked SusC/RagA family outer membrane protein</fullName>
    </submittedName>
</protein>
<keyword evidence="4 8" id="KW-0812">Transmembrane</keyword>
<keyword evidence="2 8" id="KW-0813">Transport</keyword>
<reference evidence="12 13" key="1">
    <citation type="submission" date="2019-03" db="EMBL/GenBank/DDBJ databases">
        <title>Genomic Encyclopedia of Type Strains, Phase III (KMG-III): the genomes of soil and plant-associated and newly described type strains.</title>
        <authorList>
            <person name="Whitman W."/>
        </authorList>
    </citation>
    <scope>NUCLEOTIDE SEQUENCE [LARGE SCALE GENOMIC DNA]</scope>
    <source>
        <strain evidence="12 13">CGMCC 1.12801</strain>
    </source>
</reference>
<gene>
    <name evidence="12" type="ORF">B0I21_11559</name>
</gene>
<dbReference type="Pfam" id="PF07715">
    <property type="entry name" value="Plug"/>
    <property type="match status" value="1"/>
</dbReference>
<dbReference type="PROSITE" id="PS52016">
    <property type="entry name" value="TONB_DEPENDENT_REC_3"/>
    <property type="match status" value="1"/>
</dbReference>
<evidence type="ECO:0000256" key="5">
    <source>
        <dbReference type="ARBA" id="ARBA00023077"/>
    </source>
</evidence>
<evidence type="ECO:0000256" key="4">
    <source>
        <dbReference type="ARBA" id="ARBA00022692"/>
    </source>
</evidence>
<dbReference type="Gene3D" id="2.40.170.20">
    <property type="entry name" value="TonB-dependent receptor, beta-barrel domain"/>
    <property type="match status" value="1"/>
</dbReference>
<dbReference type="InterPro" id="IPR023996">
    <property type="entry name" value="TonB-dep_OMP_SusC/RagA"/>
</dbReference>
<feature type="domain" description="TonB-dependent receptor-like beta-barrel" evidence="10">
    <location>
        <begin position="449"/>
        <end position="843"/>
    </location>
</feature>
<feature type="domain" description="TonB-dependent receptor plug" evidence="11">
    <location>
        <begin position="115"/>
        <end position="225"/>
    </location>
</feature>
<evidence type="ECO:0000256" key="6">
    <source>
        <dbReference type="ARBA" id="ARBA00023136"/>
    </source>
</evidence>
<dbReference type="Pfam" id="PF00593">
    <property type="entry name" value="TonB_dep_Rec_b-barrel"/>
    <property type="match status" value="1"/>
</dbReference>
<keyword evidence="3 8" id="KW-1134">Transmembrane beta strand</keyword>
<proteinExistence type="inferred from homology"/>
<evidence type="ECO:0000313" key="12">
    <source>
        <dbReference type="EMBL" id="TDS06814.1"/>
    </source>
</evidence>
<evidence type="ECO:0000256" key="7">
    <source>
        <dbReference type="ARBA" id="ARBA00023237"/>
    </source>
</evidence>
<dbReference type="SUPFAM" id="SSF56935">
    <property type="entry name" value="Porins"/>
    <property type="match status" value="1"/>
</dbReference>
<organism evidence="12 13">
    <name type="scientific">Sphingobacterium paludis</name>
    <dbReference type="NCBI Taxonomy" id="1476465"/>
    <lineage>
        <taxon>Bacteria</taxon>
        <taxon>Pseudomonadati</taxon>
        <taxon>Bacteroidota</taxon>
        <taxon>Sphingobacteriia</taxon>
        <taxon>Sphingobacteriales</taxon>
        <taxon>Sphingobacteriaceae</taxon>
        <taxon>Sphingobacterium</taxon>
    </lineage>
</organism>
<comment type="subcellular location">
    <subcellularLocation>
        <location evidence="1 8">Cell outer membrane</location>
        <topology evidence="1 8">Multi-pass membrane protein</topology>
    </subcellularLocation>
</comment>
<evidence type="ECO:0000256" key="1">
    <source>
        <dbReference type="ARBA" id="ARBA00004571"/>
    </source>
</evidence>
<keyword evidence="7 8" id="KW-0998">Cell outer membrane</keyword>
<dbReference type="NCBIfam" id="TIGR04056">
    <property type="entry name" value="OMP_RagA_SusC"/>
    <property type="match status" value="1"/>
</dbReference>
<dbReference type="InterPro" id="IPR012910">
    <property type="entry name" value="Plug_dom"/>
</dbReference>
<evidence type="ECO:0000313" key="13">
    <source>
        <dbReference type="Proteomes" id="UP000294752"/>
    </source>
</evidence>
<keyword evidence="5 9" id="KW-0798">TonB box</keyword>
<evidence type="ECO:0000259" key="11">
    <source>
        <dbReference type="Pfam" id="PF07715"/>
    </source>
</evidence>
<dbReference type="OrthoDB" id="9768177at2"/>
<name>A0A4R7CS33_9SPHI</name>
<dbReference type="EMBL" id="SNZV01000015">
    <property type="protein sequence ID" value="TDS06814.1"/>
    <property type="molecule type" value="Genomic_DNA"/>
</dbReference>
<dbReference type="RefSeq" id="WP_133642177.1">
    <property type="nucleotide sequence ID" value="NZ_SNZV01000015.1"/>
</dbReference>
<evidence type="ECO:0000256" key="2">
    <source>
        <dbReference type="ARBA" id="ARBA00022448"/>
    </source>
</evidence>
<sequence>MRALVILLSLFWAADSFGQRSILVSISAIDGHSGKEIPDASLIKVHGGVSARIAFGEPVEMMLGDSIRITHLNYKTGRWIVDSSFESGKKELRLEPRSNMLEAVAVSTGYQNLEKRRMTGSAVTVDRASLERNVGTNVIDRLEGLASGLTFNRATSSSAESQHRPELRVRGINTIHSSSSPLIILDDFPYEGDLSSIDPSSIESVSVLKDASAAAIWGAKAGNGVIVINTRRGVAGTPVQLEFSSNLSLRNRPDLLYSRNYLQSSAIMELEEQRFASGAYVERDWTPLPAFVELLIDRRDGRISEETFGEAKDQMLRTDLRREASEHLYRTGLLQQYALNMSGGSHNVAYNLNIAHDSERYHVVGNDRRRLKLSSSSTFQLSSRLKLHTGINLASVGEHDNGRTMSGLSLGTLTVSPYTRLAGDQGNSLPMVSLYRLAYTRRAVENGLFDWDYRPLEETRLANNQNSAFNLRGNAELSYKIARGLSVKAQYGYQRDRNDRESLFSRESFYVRDMVNRFTQADGSRIVPHGAIFETSGATYTGRYGRAQIDYNGNFAVDHSLSALAGAERREETTLYRPAQRLFDYDPLTRSGRMDMDYLSTFPTRPRLSAKIPATDGNYRRVVDRFISYYATVNYSYRDRYTFSGSLRWDASNLFGIKTNDKGVPLWSAGASWEISKEDFFTSKRVDYLRLRASYGANGNVNNLVSVYPVVIFSQDYETGLRSGALRSTGNPGLRWETIRNLSLGADFRLKGNYLQGSIEWYRKAASDLIGYDIIDPTTGVFETSGRFEIDNRINYGNMLTSGVDIELRSQFSTGSVKWNIGYLLNYTANRITRYNVLKSSTIQNYFTIGMAPPKEGRTADAIYGLPWHGLDPLTGDPQVMIDGQMSKQYAQYLNALSVEDLIFQGSSVPLLTSSLFPSVSWRGIDLTFNILYSGKFYFRRSGINYNTLLSGGTGHVDYYDRWMQPGDQEHTDVPSMPASTNLSRDRVYVNSETLLERGDHIRLKDITLAYELARIWNAKGIRGARFFVNMNNVGILWRANSYGIDPQVPNATYPAPRIMSIGLKLKL</sequence>
<dbReference type="InterPro" id="IPR039426">
    <property type="entry name" value="TonB-dep_rcpt-like"/>
</dbReference>
<dbReference type="InterPro" id="IPR023997">
    <property type="entry name" value="TonB-dep_OMP_SusC/RagA_CS"/>
</dbReference>
<accession>A0A4R7CS33</accession>
<dbReference type="NCBIfam" id="TIGR04057">
    <property type="entry name" value="SusC_RagA_signa"/>
    <property type="match status" value="1"/>
</dbReference>